<dbReference type="Proteomes" id="UP000324222">
    <property type="component" value="Unassembled WGS sequence"/>
</dbReference>
<organism evidence="2 3">
    <name type="scientific">Portunus trituberculatus</name>
    <name type="common">Swimming crab</name>
    <name type="synonym">Neptunus trituberculatus</name>
    <dbReference type="NCBI Taxonomy" id="210409"/>
    <lineage>
        <taxon>Eukaryota</taxon>
        <taxon>Metazoa</taxon>
        <taxon>Ecdysozoa</taxon>
        <taxon>Arthropoda</taxon>
        <taxon>Crustacea</taxon>
        <taxon>Multicrustacea</taxon>
        <taxon>Malacostraca</taxon>
        <taxon>Eumalacostraca</taxon>
        <taxon>Eucarida</taxon>
        <taxon>Decapoda</taxon>
        <taxon>Pleocyemata</taxon>
        <taxon>Brachyura</taxon>
        <taxon>Eubrachyura</taxon>
        <taxon>Portunoidea</taxon>
        <taxon>Portunidae</taxon>
        <taxon>Portuninae</taxon>
        <taxon>Portunus</taxon>
    </lineage>
</organism>
<name>A0A5B7FSD4_PORTR</name>
<evidence type="ECO:0000256" key="1">
    <source>
        <dbReference type="SAM" id="MobiDB-lite"/>
    </source>
</evidence>
<dbReference type="EMBL" id="VSRR010008001">
    <property type="protein sequence ID" value="MPC47923.1"/>
    <property type="molecule type" value="Genomic_DNA"/>
</dbReference>
<gene>
    <name evidence="2" type="ORF">E2C01_041684</name>
</gene>
<comment type="caution">
    <text evidence="2">The sequence shown here is derived from an EMBL/GenBank/DDBJ whole genome shotgun (WGS) entry which is preliminary data.</text>
</comment>
<dbReference type="AlphaFoldDB" id="A0A5B7FSD4"/>
<sequence length="160" mass="17520">MCSGTVTRQCTAHEAVGCSWSSREDSGIGYGMGIAHCTQHTPSLTTLRGALAKQISRRQLSLPPSRCHAPLALALTSIYINFRVSSANFRTYDVLLKSRRCENDSVWPSSFASMSNTTNTTSPSANTTHNSAAREEEQERSRGAEHSLPSGHFNRYRVGK</sequence>
<accession>A0A5B7FSD4</accession>
<evidence type="ECO:0000313" key="2">
    <source>
        <dbReference type="EMBL" id="MPC47923.1"/>
    </source>
</evidence>
<feature type="compositionally biased region" description="Low complexity" evidence="1">
    <location>
        <begin position="112"/>
        <end position="131"/>
    </location>
</feature>
<feature type="compositionally biased region" description="Basic and acidic residues" evidence="1">
    <location>
        <begin position="132"/>
        <end position="145"/>
    </location>
</feature>
<protein>
    <submittedName>
        <fullName evidence="2">Uncharacterized protein</fullName>
    </submittedName>
</protein>
<keyword evidence="3" id="KW-1185">Reference proteome</keyword>
<proteinExistence type="predicted"/>
<feature type="region of interest" description="Disordered" evidence="1">
    <location>
        <begin position="112"/>
        <end position="160"/>
    </location>
</feature>
<evidence type="ECO:0000313" key="3">
    <source>
        <dbReference type="Proteomes" id="UP000324222"/>
    </source>
</evidence>
<reference evidence="2 3" key="1">
    <citation type="submission" date="2019-05" db="EMBL/GenBank/DDBJ databases">
        <title>Another draft genome of Portunus trituberculatus and its Hox gene families provides insights of decapod evolution.</title>
        <authorList>
            <person name="Jeong J.-H."/>
            <person name="Song I."/>
            <person name="Kim S."/>
            <person name="Choi T."/>
            <person name="Kim D."/>
            <person name="Ryu S."/>
            <person name="Kim W."/>
        </authorList>
    </citation>
    <scope>NUCLEOTIDE SEQUENCE [LARGE SCALE GENOMIC DNA]</scope>
    <source>
        <tissue evidence="2">Muscle</tissue>
    </source>
</reference>